<evidence type="ECO:0000256" key="3">
    <source>
        <dbReference type="SAM" id="Phobius"/>
    </source>
</evidence>
<evidence type="ECO:0000256" key="1">
    <source>
        <dbReference type="ARBA" id="ARBA00022777"/>
    </source>
</evidence>
<keyword evidence="3" id="KW-0472">Membrane</keyword>
<feature type="transmembrane region" description="Helical" evidence="3">
    <location>
        <begin position="133"/>
        <end position="154"/>
    </location>
</feature>
<proteinExistence type="predicted"/>
<dbReference type="STRING" id="476652.DEAC_c27230"/>
<evidence type="ECO:0000256" key="2">
    <source>
        <dbReference type="ARBA" id="ARBA00023012"/>
    </source>
</evidence>
<dbReference type="EC" id="2.7.13.3" evidence="5"/>
<dbReference type="GO" id="GO:0000160">
    <property type="term" value="P:phosphorelay signal transduction system"/>
    <property type="evidence" value="ECO:0007669"/>
    <property type="project" value="UniProtKB-KW"/>
</dbReference>
<dbReference type="InterPro" id="IPR005467">
    <property type="entry name" value="His_kinase_dom"/>
</dbReference>
<feature type="transmembrane region" description="Helical" evidence="3">
    <location>
        <begin position="21"/>
        <end position="39"/>
    </location>
</feature>
<feature type="transmembrane region" description="Helical" evidence="3">
    <location>
        <begin position="66"/>
        <end position="83"/>
    </location>
</feature>
<dbReference type="Proteomes" id="UP000036356">
    <property type="component" value="Unassembled WGS sequence"/>
</dbReference>
<organism evidence="5 6">
    <name type="scientific">Desulfosporosinus acididurans</name>
    <dbReference type="NCBI Taxonomy" id="476652"/>
    <lineage>
        <taxon>Bacteria</taxon>
        <taxon>Bacillati</taxon>
        <taxon>Bacillota</taxon>
        <taxon>Clostridia</taxon>
        <taxon>Eubacteriales</taxon>
        <taxon>Desulfitobacteriaceae</taxon>
        <taxon>Desulfosporosinus</taxon>
    </lineage>
</organism>
<keyword evidence="6" id="KW-1185">Reference proteome</keyword>
<sequence>MNLEKWMNWLSDIQKKMPFDTLRAALIVGTYILGEIGFFPFGSTFRLGLGSVFYVLCLYTFPRLATLVNGCLTGAVVVFIRVIADRFIYVRPLSWHNLILENAPALIYYLALTGGILVSKVRYWKTNTIKTSLYFMVFDLIANLLEFAFTANVHTTWHSIYVLVLGAGVKGLFFLAFIATTELFRQRILQEKEREKFQGQLLMGATLYAEGFFLKKIMKEIEEATEKSFQLYQEYLPESASLSQQNELLKLAEKIHEIKKDTQRVFSSLESLIEPNDYTRIDLGEALDLVVESQQRYAFAHHKEVQWLRSSGSNHYFVENFFPILVVVNNILANGIDAIARSGEIAVVWHVREETLYLHLGNTGKPISPDDRELIFLPGFTTKYSDSGTASTGIGLTHVLHVLAEVKGTVSISQTEGRQIWTWFHVQLPIV</sequence>
<dbReference type="RefSeq" id="WP_047810564.1">
    <property type="nucleotide sequence ID" value="NZ_LDZY01000009.1"/>
</dbReference>
<gene>
    <name evidence="5" type="primary">glnK_1</name>
    <name evidence="5" type="ORF">DEAC_c27230</name>
</gene>
<dbReference type="InterPro" id="IPR003594">
    <property type="entry name" value="HATPase_dom"/>
</dbReference>
<reference evidence="5 6" key="1">
    <citation type="submission" date="2015-06" db="EMBL/GenBank/DDBJ databases">
        <title>Draft genome of the moderately acidophilic sulfate reducer Candidatus Desulfosporosinus acididurans strain M1.</title>
        <authorList>
            <person name="Poehlein A."/>
            <person name="Petzsch P."/>
            <person name="Johnson B.D."/>
            <person name="Schloemann M."/>
            <person name="Daniel R."/>
            <person name="Muehling M."/>
        </authorList>
    </citation>
    <scope>NUCLEOTIDE SEQUENCE [LARGE SCALE GENOMIC DNA]</scope>
    <source>
        <strain evidence="5 6">M1</strain>
    </source>
</reference>
<keyword evidence="3" id="KW-0812">Transmembrane</keyword>
<dbReference type="SMART" id="SM00387">
    <property type="entry name" value="HATPase_c"/>
    <property type="match status" value="1"/>
</dbReference>
<accession>A0A0J1IKC0</accession>
<keyword evidence="5" id="KW-0808">Transferase</keyword>
<dbReference type="GO" id="GO:0004673">
    <property type="term" value="F:protein histidine kinase activity"/>
    <property type="evidence" value="ECO:0007669"/>
    <property type="project" value="UniProtKB-EC"/>
</dbReference>
<evidence type="ECO:0000313" key="5">
    <source>
        <dbReference type="EMBL" id="KLU65171.1"/>
    </source>
</evidence>
<dbReference type="PATRIC" id="fig|476652.3.peg.2851"/>
<keyword evidence="1 5" id="KW-0418">Kinase</keyword>
<dbReference type="Pfam" id="PF02518">
    <property type="entry name" value="HATPase_c"/>
    <property type="match status" value="1"/>
</dbReference>
<keyword evidence="3" id="KW-1133">Transmembrane helix</keyword>
<evidence type="ECO:0000313" key="6">
    <source>
        <dbReference type="Proteomes" id="UP000036356"/>
    </source>
</evidence>
<dbReference type="EMBL" id="LDZY01000009">
    <property type="protein sequence ID" value="KLU65171.1"/>
    <property type="molecule type" value="Genomic_DNA"/>
</dbReference>
<dbReference type="AlphaFoldDB" id="A0A0J1IKC0"/>
<keyword evidence="2" id="KW-0902">Two-component regulatory system</keyword>
<comment type="caution">
    <text evidence="5">The sequence shown here is derived from an EMBL/GenBank/DDBJ whole genome shotgun (WGS) entry which is preliminary data.</text>
</comment>
<feature type="transmembrane region" description="Helical" evidence="3">
    <location>
        <begin position="103"/>
        <end position="121"/>
    </location>
</feature>
<evidence type="ECO:0000259" key="4">
    <source>
        <dbReference type="PROSITE" id="PS50109"/>
    </source>
</evidence>
<name>A0A0J1IKC0_9FIRM</name>
<dbReference type="Gene3D" id="3.30.565.10">
    <property type="entry name" value="Histidine kinase-like ATPase, C-terminal domain"/>
    <property type="match status" value="1"/>
</dbReference>
<dbReference type="PROSITE" id="PS50109">
    <property type="entry name" value="HIS_KIN"/>
    <property type="match status" value="1"/>
</dbReference>
<dbReference type="InterPro" id="IPR036890">
    <property type="entry name" value="HATPase_C_sf"/>
</dbReference>
<feature type="domain" description="Histidine kinase" evidence="4">
    <location>
        <begin position="327"/>
        <end position="431"/>
    </location>
</feature>
<feature type="transmembrane region" description="Helical" evidence="3">
    <location>
        <begin position="160"/>
        <end position="184"/>
    </location>
</feature>
<protein>
    <submittedName>
        <fullName evidence="5">Sensor histidine kinase GlnK</fullName>
        <ecNumber evidence="5">2.7.13.3</ecNumber>
    </submittedName>
</protein>
<dbReference type="SUPFAM" id="SSF55874">
    <property type="entry name" value="ATPase domain of HSP90 chaperone/DNA topoisomerase II/histidine kinase"/>
    <property type="match status" value="1"/>
</dbReference>